<comment type="caution">
    <text evidence="7">The sequence shown here is derived from an EMBL/GenBank/DDBJ whole genome shotgun (WGS) entry which is preliminary data.</text>
</comment>
<dbReference type="SUPFAM" id="SSF55874">
    <property type="entry name" value="ATPase domain of HSP90 chaperone/DNA topoisomerase II/histidine kinase"/>
    <property type="match status" value="1"/>
</dbReference>
<proteinExistence type="predicted"/>
<feature type="region of interest" description="Disordered" evidence="5">
    <location>
        <begin position="1"/>
        <end position="25"/>
    </location>
</feature>
<dbReference type="PROSITE" id="PS50109">
    <property type="entry name" value="HIS_KIN"/>
    <property type="match status" value="1"/>
</dbReference>
<dbReference type="EC" id="2.7.13.3" evidence="2"/>
<evidence type="ECO:0000259" key="6">
    <source>
        <dbReference type="PROSITE" id="PS50109"/>
    </source>
</evidence>
<dbReference type="OrthoDB" id="9760752at2"/>
<reference evidence="7" key="1">
    <citation type="submission" date="2015-05" db="EMBL/GenBank/DDBJ databases">
        <title>Permanent draft genome of Rhodopirellula islandicus K833.</title>
        <authorList>
            <person name="Kizina J."/>
            <person name="Richter M."/>
            <person name="Glockner F.O."/>
            <person name="Harder J."/>
        </authorList>
    </citation>
    <scope>NUCLEOTIDE SEQUENCE [LARGE SCALE GENOMIC DNA]</scope>
    <source>
        <strain evidence="7">K833</strain>
    </source>
</reference>
<evidence type="ECO:0000313" key="7">
    <source>
        <dbReference type="EMBL" id="KLU01131.1"/>
    </source>
</evidence>
<dbReference type="RefSeq" id="WP_047817478.1">
    <property type="nucleotide sequence ID" value="NZ_LECT01000055.1"/>
</dbReference>
<evidence type="ECO:0000256" key="1">
    <source>
        <dbReference type="ARBA" id="ARBA00000085"/>
    </source>
</evidence>
<dbReference type="PRINTS" id="PR00344">
    <property type="entry name" value="BCTRLSENSOR"/>
</dbReference>
<gene>
    <name evidence="7" type="ORF">RISK_006700</name>
</gene>
<comment type="catalytic activity">
    <reaction evidence="1">
        <text>ATP + protein L-histidine = ADP + protein N-phospho-L-histidine.</text>
        <dbReference type="EC" id="2.7.13.3"/>
    </reaction>
</comment>
<accession>A0A0J1B3T0</accession>
<evidence type="ECO:0000256" key="3">
    <source>
        <dbReference type="ARBA" id="ARBA00022679"/>
    </source>
</evidence>
<dbReference type="InterPro" id="IPR004358">
    <property type="entry name" value="Sig_transdc_His_kin-like_C"/>
</dbReference>
<dbReference type="AlphaFoldDB" id="A0A0J1B3T0"/>
<evidence type="ECO:0000313" key="8">
    <source>
        <dbReference type="Proteomes" id="UP000036367"/>
    </source>
</evidence>
<dbReference type="InterPro" id="IPR036890">
    <property type="entry name" value="HATPase_C_sf"/>
</dbReference>
<keyword evidence="8" id="KW-1185">Reference proteome</keyword>
<dbReference type="PATRIC" id="fig|595434.4.peg.6380"/>
<dbReference type="EMBL" id="LECT01000055">
    <property type="protein sequence ID" value="KLU01131.1"/>
    <property type="molecule type" value="Genomic_DNA"/>
</dbReference>
<keyword evidence="3" id="KW-0808">Transferase</keyword>
<dbReference type="Pfam" id="PF02518">
    <property type="entry name" value="HATPase_c"/>
    <property type="match status" value="1"/>
</dbReference>
<evidence type="ECO:0000256" key="5">
    <source>
        <dbReference type="SAM" id="MobiDB-lite"/>
    </source>
</evidence>
<dbReference type="SMART" id="SM00387">
    <property type="entry name" value="HATPase_c"/>
    <property type="match status" value="1"/>
</dbReference>
<feature type="region of interest" description="Disordered" evidence="5">
    <location>
        <begin position="240"/>
        <end position="264"/>
    </location>
</feature>
<dbReference type="InterPro" id="IPR050351">
    <property type="entry name" value="BphY/WalK/GraS-like"/>
</dbReference>
<dbReference type="GO" id="GO:0030295">
    <property type="term" value="F:protein kinase activator activity"/>
    <property type="evidence" value="ECO:0007669"/>
    <property type="project" value="TreeGrafter"/>
</dbReference>
<dbReference type="GO" id="GO:0004673">
    <property type="term" value="F:protein histidine kinase activity"/>
    <property type="evidence" value="ECO:0007669"/>
    <property type="project" value="UniProtKB-EC"/>
</dbReference>
<sequence>MSNDPSVDNAAIDSPGESPTVRDGPVVDTTYIRRLMHDLSAPTRHVSIFSEFVDEALTEPLDLDDARRSLATVRTAAVRMQQLTLMVSLHMKMIERLHATAKNPSARFQAEPYSVAEVISESWSSIGGRVDSLTVQGDAQTSVDETLLLVPLEQLLRNALGFQKESRPLQVLVSIQQTGELISVSIEDNGIGVDTKYAEKICEPFECLGTGKERRDGAGLGLAVSTLVIKELGGSFQMESDGESGTKVTMSWPHHCNAGDSGVE</sequence>
<dbReference type="Proteomes" id="UP000036367">
    <property type="component" value="Unassembled WGS sequence"/>
</dbReference>
<evidence type="ECO:0000256" key="4">
    <source>
        <dbReference type="ARBA" id="ARBA00022777"/>
    </source>
</evidence>
<evidence type="ECO:0000256" key="2">
    <source>
        <dbReference type="ARBA" id="ARBA00012438"/>
    </source>
</evidence>
<protein>
    <recommendedName>
        <fullName evidence="2">histidine kinase</fullName>
        <ecNumber evidence="2">2.7.13.3</ecNumber>
    </recommendedName>
</protein>
<dbReference type="GO" id="GO:0007234">
    <property type="term" value="P:osmosensory signaling via phosphorelay pathway"/>
    <property type="evidence" value="ECO:0007669"/>
    <property type="project" value="TreeGrafter"/>
</dbReference>
<dbReference type="InterPro" id="IPR003594">
    <property type="entry name" value="HATPase_dom"/>
</dbReference>
<name>A0A0J1B3T0_RHOIS</name>
<feature type="domain" description="Histidine kinase" evidence="6">
    <location>
        <begin position="34"/>
        <end position="256"/>
    </location>
</feature>
<dbReference type="PANTHER" id="PTHR42878:SF15">
    <property type="entry name" value="BACTERIOPHYTOCHROME"/>
    <property type="match status" value="1"/>
</dbReference>
<dbReference type="STRING" id="595434.RISK_006700"/>
<dbReference type="GO" id="GO:0000156">
    <property type="term" value="F:phosphorelay response regulator activity"/>
    <property type="evidence" value="ECO:0007669"/>
    <property type="project" value="TreeGrafter"/>
</dbReference>
<dbReference type="PANTHER" id="PTHR42878">
    <property type="entry name" value="TWO-COMPONENT HISTIDINE KINASE"/>
    <property type="match status" value="1"/>
</dbReference>
<keyword evidence="4 7" id="KW-0418">Kinase</keyword>
<dbReference type="InterPro" id="IPR005467">
    <property type="entry name" value="His_kinase_dom"/>
</dbReference>
<dbReference type="Gene3D" id="3.30.565.10">
    <property type="entry name" value="Histidine kinase-like ATPase, C-terminal domain"/>
    <property type="match status" value="1"/>
</dbReference>
<organism evidence="7 8">
    <name type="scientific">Rhodopirellula islandica</name>
    <dbReference type="NCBI Taxonomy" id="595434"/>
    <lineage>
        <taxon>Bacteria</taxon>
        <taxon>Pseudomonadati</taxon>
        <taxon>Planctomycetota</taxon>
        <taxon>Planctomycetia</taxon>
        <taxon>Pirellulales</taxon>
        <taxon>Pirellulaceae</taxon>
        <taxon>Rhodopirellula</taxon>
    </lineage>
</organism>